<protein>
    <submittedName>
        <fullName evidence="1">Uncharacterized protein</fullName>
    </submittedName>
</protein>
<dbReference type="RefSeq" id="WP_135736126.1">
    <property type="nucleotide sequence ID" value="NZ_RQEZ01000088.1"/>
</dbReference>
<dbReference type="AlphaFoldDB" id="A0A5F1YIH9"/>
<dbReference type="EMBL" id="RQFA01000010">
    <property type="protein sequence ID" value="TGK38477.1"/>
    <property type="molecule type" value="Genomic_DNA"/>
</dbReference>
<organism evidence="1 2">
    <name type="scientific">Leptospira gomenensis</name>
    <dbReference type="NCBI Taxonomy" id="2484974"/>
    <lineage>
        <taxon>Bacteria</taxon>
        <taxon>Pseudomonadati</taxon>
        <taxon>Spirochaetota</taxon>
        <taxon>Spirochaetia</taxon>
        <taxon>Leptospirales</taxon>
        <taxon>Leptospiraceae</taxon>
        <taxon>Leptospira</taxon>
    </lineage>
</organism>
<evidence type="ECO:0000313" key="2">
    <source>
        <dbReference type="Proteomes" id="UP000298277"/>
    </source>
</evidence>
<gene>
    <name evidence="1" type="ORF">EHQ17_02245</name>
</gene>
<evidence type="ECO:0000313" key="1">
    <source>
        <dbReference type="EMBL" id="TGK38477.1"/>
    </source>
</evidence>
<proteinExistence type="predicted"/>
<sequence length="171" mass="20267">MYKFIQNNKRFLFKKIVSKYPEYEKLRKYLVIDYPTPNEFTIVGNALLFSKYTNDRTSAIWTSFGDEHILKGLLDADWRAITIIKNKKGHWHSLNVNGYESESNTYICDDPHGNYFTNYRDLNGANLKFEAKHLLEINYGKPLYICSSLFQNMHQKIFGLFSDIPHYRIDF</sequence>
<keyword evidence="2" id="KW-1185">Reference proteome</keyword>
<dbReference type="Proteomes" id="UP000298277">
    <property type="component" value="Unassembled WGS sequence"/>
</dbReference>
<accession>A0A5F1YIH9</accession>
<reference evidence="1" key="1">
    <citation type="journal article" date="2019" name="PLoS Negl. Trop. Dis.">
        <title>Revisiting the worldwide diversity of Leptospira species in the environment.</title>
        <authorList>
            <person name="Vincent A.T."/>
            <person name="Schiettekatte O."/>
            <person name="Bourhy P."/>
            <person name="Veyrier F.J."/>
            <person name="Picardeau M."/>
        </authorList>
    </citation>
    <scope>NUCLEOTIDE SEQUENCE [LARGE SCALE GENOMIC DNA]</scope>
    <source>
        <strain evidence="1">201800299</strain>
    </source>
</reference>
<comment type="caution">
    <text evidence="1">The sequence shown here is derived from an EMBL/GenBank/DDBJ whole genome shotgun (WGS) entry which is preliminary data.</text>
</comment>
<name>A0A5F1YIH9_9LEPT</name>